<protein>
    <recommendedName>
        <fullName evidence="5">Ecp2 effector protein domain-containing protein</fullName>
    </recommendedName>
</protein>
<name>A0A4Q4T9W8_9PEZI</name>
<reference evidence="3 4" key="1">
    <citation type="submission" date="2018-06" db="EMBL/GenBank/DDBJ databases">
        <title>Complete Genomes of Monosporascus.</title>
        <authorList>
            <person name="Robinson A.J."/>
            <person name="Natvig D.O."/>
        </authorList>
    </citation>
    <scope>NUCLEOTIDE SEQUENCE [LARGE SCALE GENOMIC DNA]</scope>
    <source>
        <strain evidence="3 4">CBS 110550</strain>
    </source>
</reference>
<evidence type="ECO:0008006" key="5">
    <source>
        <dbReference type="Google" id="ProtNLM"/>
    </source>
</evidence>
<evidence type="ECO:0000313" key="3">
    <source>
        <dbReference type="EMBL" id="RYP01997.1"/>
    </source>
</evidence>
<evidence type="ECO:0000256" key="1">
    <source>
        <dbReference type="SAM" id="MobiDB-lite"/>
    </source>
</evidence>
<dbReference type="AlphaFoldDB" id="A0A4Q4T9W8"/>
<feature type="region of interest" description="Disordered" evidence="1">
    <location>
        <begin position="57"/>
        <end position="82"/>
    </location>
</feature>
<keyword evidence="4" id="KW-1185">Reference proteome</keyword>
<feature type="signal peptide" evidence="2">
    <location>
        <begin position="1"/>
        <end position="17"/>
    </location>
</feature>
<evidence type="ECO:0000313" key="4">
    <source>
        <dbReference type="Proteomes" id="UP000293360"/>
    </source>
</evidence>
<sequence length="152" mass="16370">MTFTILALLLLPPGARAAPIEKSCTRTTWAAILAPRNNDAALVRFEHGAATLRHLDRTRPHRHGRGEPHGAMAPPPGARGSGLAVKDAYTTDVGGWEVDDSRTTLCEHMGNTGKALRLKDNLRCTGVVDLSGWLRDLEGISKARCANRDAVV</sequence>
<comment type="caution">
    <text evidence="3">The sequence shown here is derived from an EMBL/GenBank/DDBJ whole genome shotgun (WGS) entry which is preliminary data.</text>
</comment>
<gene>
    <name evidence="3" type="ORF">DL764_006002</name>
</gene>
<organism evidence="3 4">
    <name type="scientific">Monosporascus ibericus</name>
    <dbReference type="NCBI Taxonomy" id="155417"/>
    <lineage>
        <taxon>Eukaryota</taxon>
        <taxon>Fungi</taxon>
        <taxon>Dikarya</taxon>
        <taxon>Ascomycota</taxon>
        <taxon>Pezizomycotina</taxon>
        <taxon>Sordariomycetes</taxon>
        <taxon>Xylariomycetidae</taxon>
        <taxon>Xylariales</taxon>
        <taxon>Xylariales incertae sedis</taxon>
        <taxon>Monosporascus</taxon>
    </lineage>
</organism>
<keyword evidence="2" id="KW-0732">Signal</keyword>
<proteinExistence type="predicted"/>
<dbReference type="EMBL" id="QJNU01000334">
    <property type="protein sequence ID" value="RYP01997.1"/>
    <property type="molecule type" value="Genomic_DNA"/>
</dbReference>
<feature type="chain" id="PRO_5020732721" description="Ecp2 effector protein domain-containing protein" evidence="2">
    <location>
        <begin position="18"/>
        <end position="152"/>
    </location>
</feature>
<evidence type="ECO:0000256" key="2">
    <source>
        <dbReference type="SAM" id="SignalP"/>
    </source>
</evidence>
<accession>A0A4Q4T9W8</accession>
<dbReference type="Proteomes" id="UP000293360">
    <property type="component" value="Unassembled WGS sequence"/>
</dbReference>